<dbReference type="PROSITE" id="PS50005">
    <property type="entry name" value="TPR"/>
    <property type="match status" value="1"/>
</dbReference>
<proteinExistence type="predicted"/>
<dbReference type="InterPro" id="IPR011990">
    <property type="entry name" value="TPR-like_helical_dom_sf"/>
</dbReference>
<evidence type="ECO:0000313" key="1">
    <source>
        <dbReference type="EMBL" id="VAX17370.1"/>
    </source>
</evidence>
<dbReference type="Gene3D" id="1.25.40.10">
    <property type="entry name" value="Tetratricopeptide repeat domain"/>
    <property type="match status" value="1"/>
</dbReference>
<dbReference type="PANTHER" id="PTHR12558:SF13">
    <property type="entry name" value="CELL DIVISION CYCLE PROTEIN 27 HOMOLOG"/>
    <property type="match status" value="1"/>
</dbReference>
<accession>A0A3B1C3C8</accession>
<protein>
    <submittedName>
        <fullName evidence="1">Uncharacterized protein</fullName>
    </submittedName>
</protein>
<dbReference type="Pfam" id="PF13174">
    <property type="entry name" value="TPR_6"/>
    <property type="match status" value="1"/>
</dbReference>
<dbReference type="SMART" id="SM00028">
    <property type="entry name" value="TPR"/>
    <property type="match status" value="4"/>
</dbReference>
<name>A0A3B1C3C8_9ZZZZ</name>
<reference evidence="1" key="1">
    <citation type="submission" date="2018-06" db="EMBL/GenBank/DDBJ databases">
        <authorList>
            <person name="Zhirakovskaya E."/>
        </authorList>
    </citation>
    <scope>NUCLEOTIDE SEQUENCE</scope>
</reference>
<sequence>MNRLSKFILILLVISFTNISYGSNITKEDRLKAFKNSISEEAVGNYEKAIAVIKVVHTDNPNDYLVNIRLGWLHYLAKMNESSVKYYKEAVRISNNSIEALLGLTYPYAAMNNWSEIKSIYKKILDADPQHYTANLNLAKIYFNTADYLNSKVILEKLQDSYPSDYAVNLYLGWTYYYLGSKTKAYDHFVTALIVNPNDASAKEGLNLSR</sequence>
<dbReference type="SUPFAM" id="SSF48452">
    <property type="entry name" value="TPR-like"/>
    <property type="match status" value="1"/>
</dbReference>
<dbReference type="AlphaFoldDB" id="A0A3B1C3C8"/>
<dbReference type="EMBL" id="UOGD01000077">
    <property type="protein sequence ID" value="VAX17370.1"/>
    <property type="molecule type" value="Genomic_DNA"/>
</dbReference>
<organism evidence="1">
    <name type="scientific">hydrothermal vent metagenome</name>
    <dbReference type="NCBI Taxonomy" id="652676"/>
    <lineage>
        <taxon>unclassified sequences</taxon>
        <taxon>metagenomes</taxon>
        <taxon>ecological metagenomes</taxon>
    </lineage>
</organism>
<gene>
    <name evidence="1" type="ORF">MNBD_IGNAVI01-1652</name>
</gene>
<dbReference type="PANTHER" id="PTHR12558">
    <property type="entry name" value="CELL DIVISION CYCLE 16,23,27"/>
    <property type="match status" value="1"/>
</dbReference>
<dbReference type="InterPro" id="IPR019734">
    <property type="entry name" value="TPR_rpt"/>
</dbReference>